<organism evidence="5 6">
    <name type="scientific">Volvox africanus</name>
    <dbReference type="NCBI Taxonomy" id="51714"/>
    <lineage>
        <taxon>Eukaryota</taxon>
        <taxon>Viridiplantae</taxon>
        <taxon>Chlorophyta</taxon>
        <taxon>core chlorophytes</taxon>
        <taxon>Chlorophyceae</taxon>
        <taxon>CS clade</taxon>
        <taxon>Chlamydomonadales</taxon>
        <taxon>Volvocaceae</taxon>
        <taxon>Volvox</taxon>
    </lineage>
</organism>
<dbReference type="GO" id="GO:0016251">
    <property type="term" value="F:RNA polymerase II general transcription initiation factor activity"/>
    <property type="evidence" value="ECO:0007669"/>
    <property type="project" value="TreeGrafter"/>
</dbReference>
<dbReference type="PANTHER" id="PTHR10252:SF5">
    <property type="entry name" value="DR1-ASSOCIATED COREPRESSOR"/>
    <property type="match status" value="1"/>
</dbReference>
<feature type="region of interest" description="Disordered" evidence="3">
    <location>
        <begin position="250"/>
        <end position="271"/>
    </location>
</feature>
<feature type="compositionally biased region" description="Basic and acidic residues" evidence="3">
    <location>
        <begin position="250"/>
        <end position="259"/>
    </location>
</feature>
<sequence length="496" mass="49441">MKTRKICPLATRIKKMMQTDDDVGKISQATPILIGRAMELFLEKLCKQAIVVAQTRQAKTLTPSHLKAAVKADTTLDFLAELVAPAPDLPAAEAENGDAAPKPSKRRRTNDNGDAVASPEGSGRGRGRGSAAATSGQASDETPPGPPARGRGSKPPLPPGSQAPSSRGAGGAKKESSGRRGPRGKAAAAAAAAAATPTIDGPEAGPSDAAEPTAGVLHTPALPVVQVPSSEAPVPGPTTSSGLAVLKRQETAVKHEATSRQDPAAAGSSGVAAGGGGCSIVAALRAQQPFFGLGRKGKNLGNKSSGGATTPSSTGTQSHPPSLHQQYAQHTSPQPGLDASVCATTAVATSMDDAGQLQMARVLPVKLELLDRSASGTFAAAQDAASSRYGDNGQAAQPSPFGHRGLSSGAAGAIVTTTGPEVYGGEDVGIAPGQLSMVGSSAGPLAATAGVMMSGVGQAPHAVAGAGTLMAPLGASLAYFQAPQQQGDMDDDYDDY</sequence>
<keyword evidence="6" id="KW-1185">Reference proteome</keyword>
<protein>
    <recommendedName>
        <fullName evidence="4">Transcription factor CBF/NF-Y/archaeal histone domain-containing protein</fullName>
    </recommendedName>
</protein>
<dbReference type="GO" id="GO:0046982">
    <property type="term" value="F:protein heterodimerization activity"/>
    <property type="evidence" value="ECO:0007669"/>
    <property type="project" value="InterPro"/>
</dbReference>
<dbReference type="CDD" id="cd22906">
    <property type="entry name" value="HFD_DRAP1"/>
    <property type="match status" value="1"/>
</dbReference>
<evidence type="ECO:0000313" key="5">
    <source>
        <dbReference type="EMBL" id="GIL57460.1"/>
    </source>
</evidence>
<feature type="compositionally biased region" description="Polar residues" evidence="3">
    <location>
        <begin position="317"/>
        <end position="334"/>
    </location>
</feature>
<keyword evidence="2" id="KW-0539">Nucleus</keyword>
<evidence type="ECO:0000256" key="2">
    <source>
        <dbReference type="ARBA" id="ARBA00023242"/>
    </source>
</evidence>
<dbReference type="GO" id="GO:0001046">
    <property type="term" value="F:core promoter sequence-specific DNA binding"/>
    <property type="evidence" value="ECO:0007669"/>
    <property type="project" value="TreeGrafter"/>
</dbReference>
<evidence type="ECO:0000313" key="6">
    <source>
        <dbReference type="Proteomes" id="UP000747399"/>
    </source>
</evidence>
<gene>
    <name evidence="5" type="ORF">Vafri_12693</name>
</gene>
<evidence type="ECO:0000259" key="4">
    <source>
        <dbReference type="Pfam" id="PF00808"/>
    </source>
</evidence>
<proteinExistence type="predicted"/>
<dbReference type="InterPro" id="IPR003958">
    <property type="entry name" value="CBFA_NFYB_domain"/>
</dbReference>
<feature type="region of interest" description="Disordered" evidence="3">
    <location>
        <begin position="89"/>
        <end position="214"/>
    </location>
</feature>
<dbReference type="EMBL" id="BNCO01000028">
    <property type="protein sequence ID" value="GIL57460.1"/>
    <property type="molecule type" value="Genomic_DNA"/>
</dbReference>
<feature type="compositionally biased region" description="Low complexity" evidence="3">
    <location>
        <begin position="186"/>
        <end position="195"/>
    </location>
</feature>
<feature type="domain" description="Transcription factor CBF/NF-Y/archaeal histone" evidence="4">
    <location>
        <begin position="11"/>
        <end position="70"/>
    </location>
</feature>
<feature type="compositionally biased region" description="Low complexity" evidence="3">
    <location>
        <begin position="299"/>
        <end position="316"/>
    </location>
</feature>
<dbReference type="InterPro" id="IPR050568">
    <property type="entry name" value="Transcr_DNA_Rep_Reg"/>
</dbReference>
<evidence type="ECO:0000256" key="3">
    <source>
        <dbReference type="SAM" id="MobiDB-lite"/>
    </source>
</evidence>
<dbReference type="Pfam" id="PF00808">
    <property type="entry name" value="CBFD_NFYB_HMF"/>
    <property type="match status" value="1"/>
</dbReference>
<reference evidence="5" key="1">
    <citation type="journal article" date="2021" name="Proc. Natl. Acad. Sci. U.S.A.">
        <title>Three genomes in the algal genus Volvox reveal the fate of a haploid sex-determining region after a transition to homothallism.</title>
        <authorList>
            <person name="Yamamoto K."/>
            <person name="Hamaji T."/>
            <person name="Kawai-Toyooka H."/>
            <person name="Matsuzaki R."/>
            <person name="Takahashi F."/>
            <person name="Nishimura Y."/>
            <person name="Kawachi M."/>
            <person name="Noguchi H."/>
            <person name="Minakuchi Y."/>
            <person name="Umen J.G."/>
            <person name="Toyoda A."/>
            <person name="Nozaki H."/>
        </authorList>
    </citation>
    <scope>NUCLEOTIDE SEQUENCE</scope>
    <source>
        <strain evidence="5">NIES-3780</strain>
    </source>
</reference>
<comment type="subcellular location">
    <subcellularLocation>
        <location evidence="1">Nucleus</location>
    </subcellularLocation>
</comment>
<dbReference type="Gene3D" id="1.10.20.10">
    <property type="entry name" value="Histone, subunit A"/>
    <property type="match status" value="1"/>
</dbReference>
<comment type="caution">
    <text evidence="5">The sequence shown here is derived from an EMBL/GenBank/DDBJ whole genome shotgun (WGS) entry which is preliminary data.</text>
</comment>
<dbReference type="Proteomes" id="UP000747399">
    <property type="component" value="Unassembled WGS sequence"/>
</dbReference>
<feature type="region of interest" description="Disordered" evidence="3">
    <location>
        <begin position="293"/>
        <end position="336"/>
    </location>
</feature>
<evidence type="ECO:0000256" key="1">
    <source>
        <dbReference type="ARBA" id="ARBA00004123"/>
    </source>
</evidence>
<name>A0A8J4F5M9_9CHLO</name>
<dbReference type="GO" id="GO:0005634">
    <property type="term" value="C:nucleus"/>
    <property type="evidence" value="ECO:0007669"/>
    <property type="project" value="UniProtKB-SubCell"/>
</dbReference>
<feature type="compositionally biased region" description="Low complexity" evidence="3">
    <location>
        <begin position="129"/>
        <end position="139"/>
    </location>
</feature>
<accession>A0A8J4F5M9</accession>
<dbReference type="AlphaFoldDB" id="A0A8J4F5M9"/>
<dbReference type="PANTHER" id="PTHR10252">
    <property type="entry name" value="HISTONE-LIKE TRANSCRIPTION FACTOR CCAAT-RELATED"/>
    <property type="match status" value="1"/>
</dbReference>
<dbReference type="InterPro" id="IPR009072">
    <property type="entry name" value="Histone-fold"/>
</dbReference>
<dbReference type="SUPFAM" id="SSF47113">
    <property type="entry name" value="Histone-fold"/>
    <property type="match status" value="1"/>
</dbReference>